<feature type="compositionally biased region" description="Polar residues" evidence="17">
    <location>
        <begin position="45"/>
        <end position="63"/>
    </location>
</feature>
<dbReference type="Proteomes" id="UP000478008">
    <property type="component" value="Unassembled WGS sequence"/>
</dbReference>
<evidence type="ECO:0000256" key="9">
    <source>
        <dbReference type="ARBA" id="ARBA00022882"/>
    </source>
</evidence>
<comment type="similarity">
    <text evidence="15">Belongs to the calcium channel alpha-1 subunit (TC 1.A.1.11) family.</text>
</comment>
<evidence type="ECO:0000256" key="5">
    <source>
        <dbReference type="ARBA" id="ARBA00022568"/>
    </source>
</evidence>
<feature type="region of interest" description="Disordered" evidence="17">
    <location>
        <begin position="1476"/>
        <end position="1496"/>
    </location>
</feature>
<feature type="transmembrane region" description="Helical" evidence="18">
    <location>
        <begin position="2011"/>
        <end position="2033"/>
    </location>
</feature>
<dbReference type="InterPro" id="IPR005821">
    <property type="entry name" value="Ion_trans_dom"/>
</dbReference>
<evidence type="ECO:0000256" key="12">
    <source>
        <dbReference type="ARBA" id="ARBA00023136"/>
    </source>
</evidence>
<feature type="transmembrane region" description="Helical" evidence="18">
    <location>
        <begin position="1564"/>
        <end position="1586"/>
    </location>
</feature>
<evidence type="ECO:0000256" key="18">
    <source>
        <dbReference type="SAM" id="Phobius"/>
    </source>
</evidence>
<feature type="region of interest" description="Disordered" evidence="17">
    <location>
        <begin position="1"/>
        <end position="96"/>
    </location>
</feature>
<keyword evidence="14" id="KW-0407">Ion channel</keyword>
<feature type="transmembrane region" description="Helical" evidence="18">
    <location>
        <begin position="1985"/>
        <end position="2005"/>
    </location>
</feature>
<dbReference type="GO" id="GO:0005891">
    <property type="term" value="C:voltage-gated calcium channel complex"/>
    <property type="evidence" value="ECO:0007669"/>
    <property type="project" value="TreeGrafter"/>
</dbReference>
<keyword evidence="7 18" id="KW-0812">Transmembrane</keyword>
<keyword evidence="12 18" id="KW-0472">Membrane</keyword>
<dbReference type="GO" id="GO:0005509">
    <property type="term" value="F:calcium ion binding"/>
    <property type="evidence" value="ECO:0007669"/>
    <property type="project" value="InterPro"/>
</dbReference>
<evidence type="ECO:0000259" key="19">
    <source>
        <dbReference type="PROSITE" id="PS50222"/>
    </source>
</evidence>
<feature type="compositionally biased region" description="Basic residues" evidence="17">
    <location>
        <begin position="64"/>
        <end position="78"/>
    </location>
</feature>
<feature type="transmembrane region" description="Helical" evidence="18">
    <location>
        <begin position="980"/>
        <end position="998"/>
    </location>
</feature>
<feature type="transmembrane region" description="Helical" evidence="18">
    <location>
        <begin position="1918"/>
        <end position="1942"/>
    </location>
</feature>
<dbReference type="Pfam" id="PF00520">
    <property type="entry name" value="Ion_trans"/>
    <property type="match status" value="4"/>
</dbReference>
<dbReference type="InterPro" id="IPR011992">
    <property type="entry name" value="EF-hand-dom_pair"/>
</dbReference>
<keyword evidence="3" id="KW-1003">Cell membrane</keyword>
<feature type="transmembrane region" description="Helical" evidence="18">
    <location>
        <begin position="1954"/>
        <end position="1973"/>
    </location>
</feature>
<dbReference type="GO" id="GO:0008331">
    <property type="term" value="F:high voltage-gated calcium channel activity"/>
    <property type="evidence" value="ECO:0007669"/>
    <property type="project" value="TreeGrafter"/>
</dbReference>
<feature type="transmembrane region" description="Helical" evidence="18">
    <location>
        <begin position="1110"/>
        <end position="1130"/>
    </location>
</feature>
<comment type="subcellular location">
    <subcellularLocation>
        <location evidence="1">Cell membrane</location>
        <topology evidence="1">Multi-pass membrane protein</topology>
    </subcellularLocation>
</comment>
<feature type="transmembrane region" description="Helical" evidence="18">
    <location>
        <begin position="1283"/>
        <end position="1307"/>
    </location>
</feature>
<evidence type="ECO:0000256" key="7">
    <source>
        <dbReference type="ARBA" id="ARBA00022692"/>
    </source>
</evidence>
<dbReference type="InterPro" id="IPR002048">
    <property type="entry name" value="EF_hand_dom"/>
</dbReference>
<dbReference type="GO" id="GO:0098703">
    <property type="term" value="P:calcium ion import across plasma membrane"/>
    <property type="evidence" value="ECO:0007669"/>
    <property type="project" value="TreeGrafter"/>
</dbReference>
<sequence length="2400" mass="271943">MPFQSHNRSRSKSVAADSLARSNRREGSSNVYGNDANETAGEGDNLNTNLQKISSQPEPVNNTQKHKSGKHRFRKKLWRNPPPKALSGQSSAPKIKIDTIGTPDDGHESMHNTDNMRRNSWDLRFRNPNSPLLPAPRDIIASQSGGTLGPSRSLLERLGRSKTTRVKPKLSLDISGISDPGRNPRSAVAAPTSNFFGGSELSSAVDVADDNASIESEISDCINLALGDTKGKGTEGAWMPSERSRLRRRKPPPLDVPLSGSKNDLSQKSSMNNSQISFGRSTGISPDLEASIRENGGFNDHEAIPLQDLSEMNSKNSGLINVESSRLHENTSSLRLQAKSAQQSTRSKVSEDKSINKGKNIFTTAFQNLSNNVNAGDNLNDDDDDDDEKDFDANDENNGVSTTATPSSKILFDESSTENVGPNNEIATGKESAHMRDVGENIAEVLQKKESQRNSQQAAHIKALLSDQEDNGSLFEQGQSSSAVSSDVDLTGEGATSKRRSYYPEENDDIIDILDPFNDRFHTQSSILPSSDVSKLKSEHLVPKNRCYPNLYGRSLMIFPPDSLFRQKCYDLITSPGSNQAITILILLQTVLLTFQEWSVGREYMTLKKYSWIDWVFFVFYIVYTIEMVMKCVAFGLFDDSQMFKALHIEREKGLVHRYYDSLKAKVRRFRGKPLPNTNAHHSKSHTARRYTYTQNNDVSEIYDAYASDGINHGKTATSDSSLDLVDLANPFSSRNRANLAKEDDFQSNTILPSSSNSSHLSSGSGASRSRSSSSSTSTSVLSSVPLVNKVGISSNKKVTIVRAYLRGDWNKIDFVSIVSFWVSFILSMSGVDINMRCTVFRSLMCFKILRLFNLTKGTRICLKGIRGAGSQCKEVTLFLLCFWVLFAIIGVQSFKTSLRRHCVWTDPSNSANTFENEFQFCGSFLNANTKKPMPYLEVTGLSSSQTKGFSCPVYSQCILKENPYGNTVSFDSIFHSMELVFVILSANTFTDLMYYTMDSESLAASLFYVVTILFLTIWLLNLIIAVVINSYRAHLELMEMRKQGLISAFEAKLKLLQARYNEVVRNSKIITRFNNFSSVFVIIIIANFVTECFKRANNPMIAFDAFYRAQFVTSAILAGEIVTRFLLFIPGHHWKIFFYSICNWIDLVLAIVTMVIILPPIYRNLGDAYGWLTFFQVARFYRVVMSVAFLKEAWKMVFSQIRPFLHLCMFFGLSLYLISLIMARLFEGIVPIDQYLDEDQLIMQNFPNVLISLYTITSTENWTDILYLCQQCAKNRFTEFVIAVYLIAWFAFSNTILINIFIAIITENLGLPEAEKKRQQIKHFYLKLKSQLNQKSQSSSLLDSLRKRIANKRTAEELTPTDQLVKKMKVLMKRENLDEDVSGSEEEEVSISTAFIEWLREMFRFVPFYSQLENLTVDLYHSAEKRMQRVKNGEFIQSRRGHRRQQQHSSNHRHLHRSSLMHKSRVINSLKNLHKNHRSSDGQSTQHQSSSLDELSYEHSRDASTSLLQSSVDTHPLSNYHQDRSLWLFTINNKFRALCQTIVAPGKGVRMHGYQPIQKVSEVFSVVMFISTVAVIAVSCYTTPLYRKNNGYYTDKWNWTLYFDIFFAVLFSVEFIIKIVADGFLFGECAYIKSAWNVIDFVVLISFWITVFSVMFDNYELLIIVGALRAMRGFRLLTITKVSQDTFQYAVISGSKKIVNAAIIALSLLLPFALWGINIFRGRLGYCLDGVSDKSKCTLEFSQQVFKWNVVSPNVFTAPPLLFDRFRDSIFSLFQIISLEGWVDLLLNLMNITGYAKSPQTFASPGNAVYLVIFNFLSIVLILNVFVSLIINNYSMQTGVAYLSEKQLAWHEVKKILSQIKPSKRIDSAHMSRFRKKVYDAFTNKNVLLNRSVKVLVFVHLIGLLTETYPTSSSFSLARYIIFMISTSGLLLYVGLSLFAYGPGLFFANKWNYFRLFVCAGAFTLSVVSFFVARTTIFANFNKLFLVAVLLFIIPKVNILNQLLRYASASLPSLAAIIYTWIVLFIVFAMALNQVFGLTRTGENTTGNLNARTVPKAIIMLFRCSFGEGWNYIMDDFSVEAPACYSGHLYNSDCGSESMSYFLFVCWNILSMYIFMNILISVVVNNFSYVYHGSGPHSAITREEIRKFKRAWNRYDPYGTGYLKLEDFQCFLDSLDGVLSYHVYEKMHRIPNLTKKWITCNSSKPYDLRLNFGNLNKAFALVNFEKAHSRRARYERLIIEARLKAVPVNNHLMLRFTDILLQVGYYSRFKDSTCLTLEDFIKRTILMKKINKILRNMKIQSTVEMAICRLRFKCHTLSISKPIEGSGFDPWTAGDIATRVQNAGNGFINDTDPDSPFNDYSDNASDGGYPFGDETGDPFRNSTPNFLQVPSNERKLSLH</sequence>
<feature type="region of interest" description="Disordered" evidence="17">
    <location>
        <begin position="748"/>
        <end position="779"/>
    </location>
</feature>
<evidence type="ECO:0000256" key="8">
    <source>
        <dbReference type="ARBA" id="ARBA00022837"/>
    </source>
</evidence>
<feature type="transmembrane region" description="Helical" evidence="18">
    <location>
        <begin position="1639"/>
        <end position="1656"/>
    </location>
</feature>
<gene>
    <name evidence="20" type="ORF">DEBR0S3_09428G</name>
</gene>
<organism evidence="20 21">
    <name type="scientific">Dekkera bruxellensis</name>
    <name type="common">Brettanomyces custersii</name>
    <dbReference type="NCBI Taxonomy" id="5007"/>
    <lineage>
        <taxon>Eukaryota</taxon>
        <taxon>Fungi</taxon>
        <taxon>Dikarya</taxon>
        <taxon>Ascomycota</taxon>
        <taxon>Saccharomycotina</taxon>
        <taxon>Pichiomycetes</taxon>
        <taxon>Pichiales</taxon>
        <taxon>Pichiaceae</taxon>
        <taxon>Brettanomyces</taxon>
    </lineage>
</organism>
<feature type="compositionally biased region" description="Polar residues" evidence="17">
    <location>
        <begin position="399"/>
        <end position="408"/>
    </location>
</feature>
<evidence type="ECO:0000256" key="14">
    <source>
        <dbReference type="ARBA" id="ARBA00023303"/>
    </source>
</evidence>
<evidence type="ECO:0000256" key="1">
    <source>
        <dbReference type="ARBA" id="ARBA00004651"/>
    </source>
</evidence>
<evidence type="ECO:0000256" key="13">
    <source>
        <dbReference type="ARBA" id="ARBA00023180"/>
    </source>
</evidence>
<feature type="region of interest" description="Disordered" evidence="17">
    <location>
        <begin position="472"/>
        <end position="500"/>
    </location>
</feature>
<keyword evidence="11" id="KW-0406">Ion transport</keyword>
<dbReference type="PANTHER" id="PTHR45628">
    <property type="entry name" value="VOLTAGE-DEPENDENT CALCIUM CHANNEL TYPE A SUBUNIT ALPHA-1"/>
    <property type="match status" value="1"/>
</dbReference>
<evidence type="ECO:0000256" key="2">
    <source>
        <dbReference type="ARBA" id="ARBA00022448"/>
    </source>
</evidence>
<keyword evidence="21" id="KW-1185">Reference proteome</keyword>
<evidence type="ECO:0000256" key="15">
    <source>
        <dbReference type="ARBA" id="ARBA00061395"/>
    </source>
</evidence>
<protein>
    <recommendedName>
        <fullName evidence="16">Calcium-channel protein CCH1</fullName>
    </recommendedName>
</protein>
<feature type="transmembrane region" description="Helical" evidence="18">
    <location>
        <begin position="1770"/>
        <end position="1788"/>
    </location>
</feature>
<feature type="transmembrane region" description="Helical" evidence="18">
    <location>
        <begin position="2102"/>
        <end position="2125"/>
    </location>
</feature>
<feature type="compositionally biased region" description="Polar residues" evidence="17">
    <location>
        <begin position="260"/>
        <end position="284"/>
    </location>
</feature>
<dbReference type="SUPFAM" id="SSF47473">
    <property type="entry name" value="EF-hand"/>
    <property type="match status" value="1"/>
</dbReference>
<dbReference type="Gene3D" id="1.10.238.10">
    <property type="entry name" value="EF-hand"/>
    <property type="match status" value="1"/>
</dbReference>
<evidence type="ECO:0000313" key="21">
    <source>
        <dbReference type="Proteomes" id="UP000478008"/>
    </source>
</evidence>
<feature type="transmembrane region" description="Helical" evidence="18">
    <location>
        <begin position="1809"/>
        <end position="1832"/>
    </location>
</feature>
<accession>A0A7D9H041</accession>
<feature type="compositionally biased region" description="Polar residues" evidence="17">
    <location>
        <begin position="1482"/>
        <end position="1494"/>
    </location>
</feature>
<keyword evidence="2" id="KW-0813">Transport</keyword>
<reference evidence="20 21" key="1">
    <citation type="submission" date="2019-07" db="EMBL/GenBank/DDBJ databases">
        <authorList>
            <person name="Friedrich A."/>
            <person name="Schacherer J."/>
        </authorList>
    </citation>
    <scope>NUCLEOTIDE SEQUENCE [LARGE SCALE GENOMIC DNA]</scope>
</reference>
<feature type="compositionally biased region" description="Basic residues" evidence="17">
    <location>
        <begin position="1440"/>
        <end position="1461"/>
    </location>
</feature>
<feature type="transmembrane region" description="Helical" evidence="18">
    <location>
        <begin position="1137"/>
        <end position="1163"/>
    </location>
</feature>
<proteinExistence type="inferred from homology"/>
<feature type="compositionally biased region" description="Polar residues" evidence="17">
    <location>
        <begin position="2381"/>
        <end position="2392"/>
    </location>
</feature>
<feature type="transmembrane region" description="Helical" evidence="18">
    <location>
        <begin position="1606"/>
        <end position="1627"/>
    </location>
</feature>
<dbReference type="Gene3D" id="1.20.120.350">
    <property type="entry name" value="Voltage-gated potassium channels. Chain C"/>
    <property type="match status" value="3"/>
</dbReference>
<dbReference type="PANTHER" id="PTHR45628:SF7">
    <property type="entry name" value="VOLTAGE-DEPENDENT CALCIUM CHANNEL TYPE A SUBUNIT ALPHA-1"/>
    <property type="match status" value="1"/>
</dbReference>
<feature type="region of interest" description="Disordered" evidence="17">
    <location>
        <begin position="1435"/>
        <end position="1461"/>
    </location>
</feature>
<feature type="compositionally biased region" description="Acidic residues" evidence="17">
    <location>
        <begin position="379"/>
        <end position="395"/>
    </location>
</feature>
<feature type="transmembrane region" description="Helical" evidence="18">
    <location>
        <begin position="1169"/>
        <end position="1192"/>
    </location>
</feature>
<name>A0A7D9H041_DEKBR</name>
<keyword evidence="9" id="KW-0851">Voltage-gated channel</keyword>
<keyword evidence="5" id="KW-0109">Calcium transport</keyword>
<feature type="region of interest" description="Disordered" evidence="17">
    <location>
        <begin position="371"/>
        <end position="435"/>
    </location>
</feature>
<feature type="region of interest" description="Disordered" evidence="17">
    <location>
        <begin position="2349"/>
        <end position="2400"/>
    </location>
</feature>
<feature type="transmembrane region" description="Helical" evidence="18">
    <location>
        <begin position="581"/>
        <end position="600"/>
    </location>
</feature>
<feature type="transmembrane region" description="Helical" evidence="18">
    <location>
        <begin position="1070"/>
        <end position="1090"/>
    </location>
</feature>
<evidence type="ECO:0000256" key="4">
    <source>
        <dbReference type="ARBA" id="ARBA00022553"/>
    </source>
</evidence>
<evidence type="ECO:0000256" key="10">
    <source>
        <dbReference type="ARBA" id="ARBA00022989"/>
    </source>
</evidence>
<feature type="region of interest" description="Disordered" evidence="17">
    <location>
        <begin position="229"/>
        <end position="301"/>
    </location>
</feature>
<keyword evidence="6" id="KW-0107">Calcium channel</keyword>
<dbReference type="EMBL" id="CABFWN010000003">
    <property type="protein sequence ID" value="VUG18386.1"/>
    <property type="molecule type" value="Genomic_DNA"/>
</dbReference>
<evidence type="ECO:0000313" key="20">
    <source>
        <dbReference type="EMBL" id="VUG18386.1"/>
    </source>
</evidence>
<dbReference type="FunFam" id="1.10.287.70:FF:000093">
    <property type="entry name" value="Calcium channel subunit Cch1"/>
    <property type="match status" value="1"/>
</dbReference>
<dbReference type="Gene3D" id="1.10.287.70">
    <property type="match status" value="4"/>
</dbReference>
<feature type="compositionally biased region" description="Low complexity" evidence="17">
    <location>
        <begin position="754"/>
        <end position="779"/>
    </location>
</feature>
<feature type="transmembrane region" description="Helical" evidence="18">
    <location>
        <begin position="876"/>
        <end position="895"/>
    </location>
</feature>
<evidence type="ECO:0000256" key="17">
    <source>
        <dbReference type="SAM" id="MobiDB-lite"/>
    </source>
</evidence>
<feature type="transmembrane region" description="Helical" evidence="18">
    <location>
        <begin position="1004"/>
        <end position="1032"/>
    </location>
</feature>
<evidence type="ECO:0000256" key="16">
    <source>
        <dbReference type="ARBA" id="ARBA00067459"/>
    </source>
</evidence>
<feature type="domain" description="EF-hand" evidence="19">
    <location>
        <begin position="2144"/>
        <end position="2179"/>
    </location>
</feature>
<feature type="compositionally biased region" description="Polar residues" evidence="17">
    <location>
        <begin position="417"/>
        <end position="426"/>
    </location>
</feature>
<keyword evidence="4" id="KW-0597">Phosphoprotein</keyword>
<feature type="transmembrane region" description="Helical" evidence="18">
    <location>
        <begin position="1699"/>
        <end position="1721"/>
    </location>
</feature>
<dbReference type="PROSITE" id="PS50222">
    <property type="entry name" value="EF_HAND_2"/>
    <property type="match status" value="1"/>
</dbReference>
<dbReference type="InterPro" id="IPR027359">
    <property type="entry name" value="Volt_channel_dom_sf"/>
</dbReference>
<dbReference type="InterPro" id="IPR050599">
    <property type="entry name" value="VDCC_alpha-1_subunit"/>
</dbReference>
<evidence type="ECO:0000256" key="11">
    <source>
        <dbReference type="ARBA" id="ARBA00023065"/>
    </source>
</evidence>
<feature type="compositionally biased region" description="Polar residues" evidence="17">
    <location>
        <begin position="474"/>
        <end position="485"/>
    </location>
</feature>
<feature type="transmembrane region" description="Helical" evidence="18">
    <location>
        <begin position="612"/>
        <end position="638"/>
    </location>
</feature>
<evidence type="ECO:0000256" key="6">
    <source>
        <dbReference type="ARBA" id="ARBA00022673"/>
    </source>
</evidence>
<evidence type="ECO:0000256" key="3">
    <source>
        <dbReference type="ARBA" id="ARBA00022475"/>
    </source>
</evidence>
<keyword evidence="10 18" id="KW-1133">Transmembrane helix</keyword>
<feature type="transmembrane region" description="Helical" evidence="18">
    <location>
        <begin position="1204"/>
        <end position="1227"/>
    </location>
</feature>
<keyword evidence="13" id="KW-0325">Glycoprotein</keyword>
<dbReference type="SUPFAM" id="SSF81324">
    <property type="entry name" value="Voltage-gated potassium channels"/>
    <property type="match status" value="3"/>
</dbReference>
<keyword evidence="8" id="KW-0106">Calcium</keyword>